<proteinExistence type="predicted"/>
<dbReference type="SMART" id="SM00360">
    <property type="entry name" value="RRM"/>
    <property type="match status" value="1"/>
</dbReference>
<dbReference type="Gene3D" id="3.30.70.330">
    <property type="match status" value="1"/>
</dbReference>
<gene>
    <name evidence="5" type="ORF">NEMVEDRAFT_v1g222953</name>
</gene>
<dbReference type="InParanoid" id="A7T6C4"/>
<evidence type="ECO:0000313" key="6">
    <source>
        <dbReference type="Proteomes" id="UP000001593"/>
    </source>
</evidence>
<feature type="domain" description="RRM" evidence="4">
    <location>
        <begin position="113"/>
        <end position="166"/>
    </location>
</feature>
<reference evidence="5 6" key="1">
    <citation type="journal article" date="2007" name="Science">
        <title>Sea anemone genome reveals ancestral eumetazoan gene repertoire and genomic organization.</title>
        <authorList>
            <person name="Putnam N.H."/>
            <person name="Srivastava M."/>
            <person name="Hellsten U."/>
            <person name="Dirks B."/>
            <person name="Chapman J."/>
            <person name="Salamov A."/>
            <person name="Terry A."/>
            <person name="Shapiro H."/>
            <person name="Lindquist E."/>
            <person name="Kapitonov V.V."/>
            <person name="Jurka J."/>
            <person name="Genikhovich G."/>
            <person name="Grigoriev I.V."/>
            <person name="Lucas S.M."/>
            <person name="Steele R.E."/>
            <person name="Finnerty J.R."/>
            <person name="Technau U."/>
            <person name="Martindale M.Q."/>
            <person name="Rokhsar D.S."/>
        </authorList>
    </citation>
    <scope>NUCLEOTIDE SEQUENCE [LARGE SCALE GENOMIC DNA]</scope>
    <source>
        <strain evidence="6">CH2 X CH6</strain>
    </source>
</reference>
<protein>
    <recommendedName>
        <fullName evidence="4">RRM domain-containing protein</fullName>
    </recommendedName>
</protein>
<dbReference type="Proteomes" id="UP000001593">
    <property type="component" value="Unassembled WGS sequence"/>
</dbReference>
<dbReference type="InterPro" id="IPR035979">
    <property type="entry name" value="RBD_domain_sf"/>
</dbReference>
<dbReference type="HOGENOM" id="CLU_1499991_0_0_1"/>
<dbReference type="PANTHER" id="PTHR15481">
    <property type="entry name" value="RIBONUCLEIC ACID BINDING PROTEIN S1"/>
    <property type="match status" value="1"/>
</dbReference>
<dbReference type="EMBL" id="DS471508">
    <property type="protein sequence ID" value="EDO28482.1"/>
    <property type="molecule type" value="Genomic_DNA"/>
</dbReference>
<dbReference type="AlphaFoldDB" id="A7T6C4"/>
<feature type="compositionally biased region" description="Basic and acidic residues" evidence="3">
    <location>
        <begin position="44"/>
        <end position="87"/>
    </location>
</feature>
<name>A7T6C4_NEMVE</name>
<evidence type="ECO:0000259" key="4">
    <source>
        <dbReference type="PROSITE" id="PS50102"/>
    </source>
</evidence>
<evidence type="ECO:0000256" key="2">
    <source>
        <dbReference type="PROSITE-ProRule" id="PRU00176"/>
    </source>
</evidence>
<accession>A7T6C4</accession>
<keyword evidence="1 2" id="KW-0694">RNA-binding</keyword>
<dbReference type="STRING" id="45351.A7T6C4"/>
<dbReference type="GO" id="GO:0003723">
    <property type="term" value="F:RNA binding"/>
    <property type="evidence" value="ECO:0000318"/>
    <property type="project" value="GO_Central"/>
</dbReference>
<dbReference type="PANTHER" id="PTHR15481:SF5">
    <property type="entry name" value="SQUAMOUS CELL CARCINOMA ANTIGEN RECOGNIZED BY T-CELLS 3"/>
    <property type="match status" value="1"/>
</dbReference>
<dbReference type="InterPro" id="IPR000504">
    <property type="entry name" value="RRM_dom"/>
</dbReference>
<dbReference type="PROSITE" id="PS50102">
    <property type="entry name" value="RRM"/>
    <property type="match status" value="1"/>
</dbReference>
<dbReference type="eggNOG" id="KOG0128">
    <property type="taxonomic scope" value="Eukaryota"/>
</dbReference>
<evidence type="ECO:0000256" key="1">
    <source>
        <dbReference type="ARBA" id="ARBA00022884"/>
    </source>
</evidence>
<dbReference type="SUPFAM" id="SSF54928">
    <property type="entry name" value="RNA-binding domain, RBD"/>
    <property type="match status" value="1"/>
</dbReference>
<dbReference type="InterPro" id="IPR012677">
    <property type="entry name" value="Nucleotide-bd_a/b_plait_sf"/>
</dbReference>
<organism evidence="5 6">
    <name type="scientific">Nematostella vectensis</name>
    <name type="common">Starlet sea anemone</name>
    <dbReference type="NCBI Taxonomy" id="45351"/>
    <lineage>
        <taxon>Eukaryota</taxon>
        <taxon>Metazoa</taxon>
        <taxon>Cnidaria</taxon>
        <taxon>Anthozoa</taxon>
        <taxon>Hexacorallia</taxon>
        <taxon>Actiniaria</taxon>
        <taxon>Edwardsiidae</taxon>
        <taxon>Nematostella</taxon>
    </lineage>
</organism>
<keyword evidence="6" id="KW-1185">Reference proteome</keyword>
<evidence type="ECO:0000256" key="3">
    <source>
        <dbReference type="SAM" id="MobiDB-lite"/>
    </source>
</evidence>
<sequence length="180" mass="20714">AYKLSNISEAQRLWEVVISSLDDWDSSYARCATRLKIVNERRTRAAEKEMSQMKEGEELAEKKKASRAEKKATKKQEKKAEKKDKAQIMKRKAGMEGSQNQQIDKFPTSLDKHTLFVSNLPFDAKESEIEELFSKHGVVKQVRLVTNRAGKPKGYGYVEYEQEVSAFLNAMQSLYAFIPW</sequence>
<feature type="non-terminal residue" evidence="5">
    <location>
        <position position="180"/>
    </location>
</feature>
<evidence type="ECO:0000313" key="5">
    <source>
        <dbReference type="EMBL" id="EDO28482.1"/>
    </source>
</evidence>
<feature type="region of interest" description="Disordered" evidence="3">
    <location>
        <begin position="44"/>
        <end position="101"/>
    </location>
</feature>
<dbReference type="Pfam" id="PF00076">
    <property type="entry name" value="RRM_1"/>
    <property type="match status" value="1"/>
</dbReference>